<name>A0A4R6KTM1_9ACTN</name>
<proteinExistence type="predicted"/>
<organism evidence="1 2">
    <name type="scientific">Kribbella caucasensis</name>
    <dbReference type="NCBI Taxonomy" id="2512215"/>
    <lineage>
        <taxon>Bacteria</taxon>
        <taxon>Bacillati</taxon>
        <taxon>Actinomycetota</taxon>
        <taxon>Actinomycetes</taxon>
        <taxon>Propionibacteriales</taxon>
        <taxon>Kribbellaceae</taxon>
        <taxon>Kribbella</taxon>
    </lineage>
</organism>
<dbReference type="RefSeq" id="WP_202869340.1">
    <property type="nucleotide sequence ID" value="NZ_SNWQ01000001.1"/>
</dbReference>
<evidence type="ECO:0008006" key="3">
    <source>
        <dbReference type="Google" id="ProtNLM"/>
    </source>
</evidence>
<reference evidence="1 2" key="1">
    <citation type="submission" date="2019-03" db="EMBL/GenBank/DDBJ databases">
        <title>Genomic Encyclopedia of Type Strains, Phase III (KMG-III): the genomes of soil and plant-associated and newly described type strains.</title>
        <authorList>
            <person name="Whitman W."/>
        </authorList>
    </citation>
    <scope>NUCLEOTIDE SEQUENCE [LARGE SCALE GENOMIC DNA]</scope>
    <source>
        <strain evidence="1 2">VKM Ac-2527</strain>
    </source>
</reference>
<dbReference type="InterPro" id="IPR012338">
    <property type="entry name" value="Beta-lactam/transpept-like"/>
</dbReference>
<keyword evidence="2" id="KW-1185">Reference proteome</keyword>
<dbReference type="Proteomes" id="UP000295388">
    <property type="component" value="Unassembled WGS sequence"/>
</dbReference>
<sequence>MKTQGIEGGKKYGLGLAWRDTPCGIRIYGNDGDALAYQAWSFATEDGRRQVTVAVTPDLLRGDADKAVDAFVDKAICG</sequence>
<evidence type="ECO:0000313" key="2">
    <source>
        <dbReference type="Proteomes" id="UP000295388"/>
    </source>
</evidence>
<dbReference type="Gene3D" id="3.40.710.10">
    <property type="entry name" value="DD-peptidase/beta-lactamase superfamily"/>
    <property type="match status" value="1"/>
</dbReference>
<dbReference type="AlphaFoldDB" id="A0A4R6KTM1"/>
<dbReference type="EMBL" id="SNWQ01000001">
    <property type="protein sequence ID" value="TDO54377.1"/>
    <property type="molecule type" value="Genomic_DNA"/>
</dbReference>
<evidence type="ECO:0000313" key="1">
    <source>
        <dbReference type="EMBL" id="TDO54377.1"/>
    </source>
</evidence>
<comment type="caution">
    <text evidence="1">The sequence shown here is derived from an EMBL/GenBank/DDBJ whole genome shotgun (WGS) entry which is preliminary data.</text>
</comment>
<gene>
    <name evidence="1" type="ORF">EV643_101159</name>
</gene>
<accession>A0A4R6KTM1</accession>
<protein>
    <recommendedName>
        <fullName evidence="3">Beta-lactamase</fullName>
    </recommendedName>
</protein>